<evidence type="ECO:0000313" key="7">
    <source>
        <dbReference type="Proteomes" id="UP000284706"/>
    </source>
</evidence>
<dbReference type="InterPro" id="IPR020472">
    <property type="entry name" value="WD40_PAC1"/>
</dbReference>
<dbReference type="PROSITE" id="PS00678">
    <property type="entry name" value="WD_REPEATS_1"/>
    <property type="match status" value="5"/>
</dbReference>
<feature type="repeat" description="WD" evidence="3">
    <location>
        <begin position="631"/>
        <end position="672"/>
    </location>
</feature>
<feature type="domain" description="T6SS Phospholipase effector Tle1-like catalytic" evidence="5">
    <location>
        <begin position="27"/>
        <end position="318"/>
    </location>
</feature>
<dbReference type="PRINTS" id="PR00320">
    <property type="entry name" value="GPROTEINBRPT"/>
</dbReference>
<dbReference type="Pfam" id="PF09994">
    <property type="entry name" value="T6SS_Tle1-like_cat"/>
    <property type="match status" value="1"/>
</dbReference>
<reference evidence="6 7" key="1">
    <citation type="journal article" date="2018" name="Evol. Lett.">
        <title>Horizontal gene cluster transfer increased hallucinogenic mushroom diversity.</title>
        <authorList>
            <person name="Reynolds H.T."/>
            <person name="Vijayakumar V."/>
            <person name="Gluck-Thaler E."/>
            <person name="Korotkin H.B."/>
            <person name="Matheny P.B."/>
            <person name="Slot J.C."/>
        </authorList>
    </citation>
    <scope>NUCLEOTIDE SEQUENCE [LARGE SCALE GENOMIC DNA]</scope>
    <source>
        <strain evidence="6 7">SRW20</strain>
    </source>
</reference>
<dbReference type="InParanoid" id="A0A409VUM5"/>
<feature type="repeat" description="WD" evidence="3">
    <location>
        <begin position="803"/>
        <end position="838"/>
    </location>
</feature>
<dbReference type="SMART" id="SM00320">
    <property type="entry name" value="WD40"/>
    <property type="match status" value="7"/>
</dbReference>
<comment type="caution">
    <text evidence="6">The sequence shown here is derived from an EMBL/GenBank/DDBJ whole genome shotgun (WGS) entry which is preliminary data.</text>
</comment>
<proteinExistence type="predicted"/>
<dbReference type="Pfam" id="PF00400">
    <property type="entry name" value="WD40"/>
    <property type="match status" value="7"/>
</dbReference>
<keyword evidence="2" id="KW-0677">Repeat</keyword>
<gene>
    <name evidence="6" type="ORF">CVT26_013290</name>
</gene>
<dbReference type="PROSITE" id="PS50082">
    <property type="entry name" value="WD_REPEATS_2"/>
    <property type="match status" value="6"/>
</dbReference>
<dbReference type="PANTHER" id="PTHR44129">
    <property type="entry name" value="WD REPEAT-CONTAINING PROTEIN POP1"/>
    <property type="match status" value="1"/>
</dbReference>
<evidence type="ECO:0000256" key="2">
    <source>
        <dbReference type="ARBA" id="ARBA00022737"/>
    </source>
</evidence>
<organism evidence="6 7">
    <name type="scientific">Gymnopilus dilepis</name>
    <dbReference type="NCBI Taxonomy" id="231916"/>
    <lineage>
        <taxon>Eukaryota</taxon>
        <taxon>Fungi</taxon>
        <taxon>Dikarya</taxon>
        <taxon>Basidiomycota</taxon>
        <taxon>Agaricomycotina</taxon>
        <taxon>Agaricomycetes</taxon>
        <taxon>Agaricomycetidae</taxon>
        <taxon>Agaricales</taxon>
        <taxon>Agaricineae</taxon>
        <taxon>Hymenogastraceae</taxon>
        <taxon>Gymnopilus</taxon>
    </lineage>
</organism>
<dbReference type="Proteomes" id="UP000284706">
    <property type="component" value="Unassembled WGS sequence"/>
</dbReference>
<dbReference type="EMBL" id="NHYE01005557">
    <property type="protein sequence ID" value="PPQ69954.1"/>
    <property type="molecule type" value="Genomic_DNA"/>
</dbReference>
<name>A0A409VUM5_9AGAR</name>
<dbReference type="InterPro" id="IPR019775">
    <property type="entry name" value="WD40_repeat_CS"/>
</dbReference>
<dbReference type="InterPro" id="IPR018712">
    <property type="entry name" value="Tle1-like_cat"/>
</dbReference>
<sequence>MELLTNLEQRFICGFFVALVSNNLVLQNTNVIELYNLILKKAGSNQLTWYNSGIGTYARPSWASLKYWLQVLGHKIDLAIAWNFERTVMGAYRWLSDNYQEGDRIFLFGFSRGAFQVRVLSAMIDKVGLIYKGNEMQIPFAYELYADPESDKPTETAVGGSIQGGTSMAERFKKAFCQEGVKVHFVGAWDTVSSIGIARGQKLLPGTVDGMKHACYFRHALALDERRVKFLPEYAYGDTTLGPNGQNDHDSPKHPRPISSDRELKRNSDADSTEREAGRKREQTKEVWFAGTHSDIGGGNVENPAMDRSRPPLRWMVLEAQMAGLRTSSFQGALSSKDLVEIKESLTGGWWPLEIIPFKRLTYSRTGAKKTTHKPHLGKSRKIHPGQKIHASLVLADPDKTYVPKAIPPPDHPHLFQEIDAGWVEEDAFDMLEVAIDEFIEDGKELKRLDKISFTGMSSSRQALFDKLEEVLLSKKVAPTRKYELLQYGLEILQRRADTDKQPMRLGSLVTLGPTLEDLIGLDSSRCIRDFILDFTDRCTHLINLGSGQVVTSVAFSPKTNVLAAAFGAQGLIQLWNSKAWQAEGPVFQGHTAWARSIAFSADGKHVISGSEDKTIRIWDVETGTQVGKPLEGHENDVWSVALSPDGSHIASGSKDNTVRLWHAVTGEAIGQPMEGQDDIVSSVAFSPGGRHVASGSLDDTIRLWDARSGQPVGEPFRGHTGAVASVVFSPDGKYLASGSADETIRLWNLEDGKQDGRPFRGHTDVVQSIAFSPDGKRIVSGSDDQTVRLWNVETREEEGPPLRGHTGWVWSVVFSPDGKRVVSGSYDGTIRIWDAEI</sequence>
<feature type="repeat" description="WD" evidence="3">
    <location>
        <begin position="760"/>
        <end position="801"/>
    </location>
</feature>
<dbReference type="OrthoDB" id="538223at2759"/>
<dbReference type="STRING" id="231916.A0A409VUM5"/>
<keyword evidence="1 3" id="KW-0853">WD repeat</keyword>
<feature type="region of interest" description="Disordered" evidence="4">
    <location>
        <begin position="239"/>
        <end position="287"/>
    </location>
</feature>
<feature type="repeat" description="WD" evidence="3">
    <location>
        <begin position="588"/>
        <end position="629"/>
    </location>
</feature>
<feature type="repeat" description="WD" evidence="3">
    <location>
        <begin position="717"/>
        <end position="758"/>
    </location>
</feature>
<evidence type="ECO:0000256" key="3">
    <source>
        <dbReference type="PROSITE-ProRule" id="PRU00221"/>
    </source>
</evidence>
<protein>
    <recommendedName>
        <fullName evidence="5">T6SS Phospholipase effector Tle1-like catalytic domain-containing protein</fullName>
    </recommendedName>
</protein>
<evidence type="ECO:0000256" key="1">
    <source>
        <dbReference type="ARBA" id="ARBA00022574"/>
    </source>
</evidence>
<dbReference type="CDD" id="cd00200">
    <property type="entry name" value="WD40"/>
    <property type="match status" value="1"/>
</dbReference>
<dbReference type="SUPFAM" id="SSF50978">
    <property type="entry name" value="WD40 repeat-like"/>
    <property type="match status" value="1"/>
</dbReference>
<evidence type="ECO:0000256" key="4">
    <source>
        <dbReference type="SAM" id="MobiDB-lite"/>
    </source>
</evidence>
<dbReference type="AlphaFoldDB" id="A0A409VUM5"/>
<dbReference type="Gene3D" id="2.130.10.10">
    <property type="entry name" value="YVTN repeat-like/Quinoprotein amine dehydrogenase"/>
    <property type="match status" value="3"/>
</dbReference>
<dbReference type="InterPro" id="IPR015943">
    <property type="entry name" value="WD40/YVTN_repeat-like_dom_sf"/>
</dbReference>
<feature type="compositionally biased region" description="Basic and acidic residues" evidence="4">
    <location>
        <begin position="247"/>
        <end position="285"/>
    </location>
</feature>
<dbReference type="PROSITE" id="PS50294">
    <property type="entry name" value="WD_REPEATS_REGION"/>
    <property type="match status" value="6"/>
</dbReference>
<evidence type="ECO:0000313" key="6">
    <source>
        <dbReference type="EMBL" id="PPQ69954.1"/>
    </source>
</evidence>
<evidence type="ECO:0000259" key="5">
    <source>
        <dbReference type="Pfam" id="PF09994"/>
    </source>
</evidence>
<accession>A0A409VUM5</accession>
<dbReference type="InterPro" id="IPR050349">
    <property type="entry name" value="WD_LIS1/nudF_dynein_reg"/>
</dbReference>
<dbReference type="InterPro" id="IPR036322">
    <property type="entry name" value="WD40_repeat_dom_sf"/>
</dbReference>
<feature type="repeat" description="WD" evidence="3">
    <location>
        <begin position="674"/>
        <end position="715"/>
    </location>
</feature>
<keyword evidence="7" id="KW-1185">Reference proteome</keyword>
<dbReference type="InterPro" id="IPR001680">
    <property type="entry name" value="WD40_rpt"/>
</dbReference>